<dbReference type="EMBL" id="JBHUOS010000001">
    <property type="protein sequence ID" value="MFD2914168.1"/>
    <property type="molecule type" value="Genomic_DNA"/>
</dbReference>
<comment type="caution">
    <text evidence="1">The sequence shown here is derived from an EMBL/GenBank/DDBJ whole genome shotgun (WGS) entry which is preliminary data.</text>
</comment>
<organism evidence="1 2">
    <name type="scientific">Psychroserpens luteus</name>
    <dbReference type="NCBI Taxonomy" id="1434066"/>
    <lineage>
        <taxon>Bacteria</taxon>
        <taxon>Pseudomonadati</taxon>
        <taxon>Bacteroidota</taxon>
        <taxon>Flavobacteriia</taxon>
        <taxon>Flavobacteriales</taxon>
        <taxon>Flavobacteriaceae</taxon>
        <taxon>Psychroserpens</taxon>
    </lineage>
</organism>
<sequence length="183" mass="21394">MNNIKYFFVISILLLNSFENKNTTKNSENTAISKADNFNVSNIEETILNTGYINSNLYKGVLNETIKITLYITEHENPCGGEATFFNAMYKYDNQDKWILLDITTDRQKKNYCMVENNFTGTLFLNKNKNNFNGYWISPDVTKQYKLELEHQLLNTKFEADDTIIEQLDNILFDDLIFNKNDC</sequence>
<keyword evidence="2" id="KW-1185">Reference proteome</keyword>
<evidence type="ECO:0000313" key="1">
    <source>
        <dbReference type="EMBL" id="MFD2914168.1"/>
    </source>
</evidence>
<evidence type="ECO:0000313" key="2">
    <source>
        <dbReference type="Proteomes" id="UP001597548"/>
    </source>
</evidence>
<dbReference type="Proteomes" id="UP001597548">
    <property type="component" value="Unassembled WGS sequence"/>
</dbReference>
<reference evidence="2" key="1">
    <citation type="journal article" date="2019" name="Int. J. Syst. Evol. Microbiol.">
        <title>The Global Catalogue of Microorganisms (GCM) 10K type strain sequencing project: providing services to taxonomists for standard genome sequencing and annotation.</title>
        <authorList>
            <consortium name="The Broad Institute Genomics Platform"/>
            <consortium name="The Broad Institute Genome Sequencing Center for Infectious Disease"/>
            <person name="Wu L."/>
            <person name="Ma J."/>
        </authorList>
    </citation>
    <scope>NUCLEOTIDE SEQUENCE [LARGE SCALE GENOMIC DNA]</scope>
    <source>
        <strain evidence="2">KCTC 32514</strain>
    </source>
</reference>
<accession>A0ABW5ZR62</accession>
<dbReference type="RefSeq" id="WP_194507258.1">
    <property type="nucleotide sequence ID" value="NZ_JADILU010000002.1"/>
</dbReference>
<name>A0ABW5ZR62_9FLAO</name>
<proteinExistence type="predicted"/>
<protein>
    <recommendedName>
        <fullName evidence="3">Tissue inhibitor of metalloproteinase</fullName>
    </recommendedName>
</protein>
<evidence type="ECO:0008006" key="3">
    <source>
        <dbReference type="Google" id="ProtNLM"/>
    </source>
</evidence>
<gene>
    <name evidence="1" type="ORF">ACFS29_00825</name>
</gene>